<reference evidence="2" key="1">
    <citation type="submission" date="2022-06" db="EMBL/GenBank/DDBJ databases">
        <title>Uncovering the hologenomic basis of an extraordinary plant invasion.</title>
        <authorList>
            <person name="Bieker V.C."/>
            <person name="Martin M.D."/>
            <person name="Gilbert T."/>
            <person name="Hodgins K."/>
            <person name="Battlay P."/>
            <person name="Petersen B."/>
            <person name="Wilson J."/>
        </authorList>
    </citation>
    <scope>NUCLEOTIDE SEQUENCE</scope>
    <source>
        <strain evidence="2">AA19_3_7</strain>
        <tissue evidence="2">Leaf</tissue>
    </source>
</reference>
<gene>
    <name evidence="2" type="ORF">M8C21_007435</name>
</gene>
<evidence type="ECO:0000313" key="2">
    <source>
        <dbReference type="EMBL" id="KAI7753440.1"/>
    </source>
</evidence>
<feature type="region of interest" description="Disordered" evidence="1">
    <location>
        <begin position="1"/>
        <end position="39"/>
    </location>
</feature>
<proteinExistence type="predicted"/>
<name>A0AAD5D882_AMBAR</name>
<feature type="region of interest" description="Disordered" evidence="1">
    <location>
        <begin position="58"/>
        <end position="83"/>
    </location>
</feature>
<sequence length="83" mass="9201">MGKRGSIRLGEYPNSQKQTYMSSSSSNPNPSSLKHSSRLNHDLLGVQIAALFRQRTKEQRKGAVRMNAWDEGTSSHGTRTLGL</sequence>
<feature type="compositionally biased region" description="Polar residues" evidence="1">
    <location>
        <begin position="72"/>
        <end position="83"/>
    </location>
</feature>
<dbReference type="Proteomes" id="UP001206925">
    <property type="component" value="Unassembled WGS sequence"/>
</dbReference>
<organism evidence="2 3">
    <name type="scientific">Ambrosia artemisiifolia</name>
    <name type="common">Common ragweed</name>
    <dbReference type="NCBI Taxonomy" id="4212"/>
    <lineage>
        <taxon>Eukaryota</taxon>
        <taxon>Viridiplantae</taxon>
        <taxon>Streptophyta</taxon>
        <taxon>Embryophyta</taxon>
        <taxon>Tracheophyta</taxon>
        <taxon>Spermatophyta</taxon>
        <taxon>Magnoliopsida</taxon>
        <taxon>eudicotyledons</taxon>
        <taxon>Gunneridae</taxon>
        <taxon>Pentapetalae</taxon>
        <taxon>asterids</taxon>
        <taxon>campanulids</taxon>
        <taxon>Asterales</taxon>
        <taxon>Asteraceae</taxon>
        <taxon>Asteroideae</taxon>
        <taxon>Heliantheae alliance</taxon>
        <taxon>Heliantheae</taxon>
        <taxon>Ambrosia</taxon>
    </lineage>
</organism>
<evidence type="ECO:0000313" key="3">
    <source>
        <dbReference type="Proteomes" id="UP001206925"/>
    </source>
</evidence>
<evidence type="ECO:0000256" key="1">
    <source>
        <dbReference type="SAM" id="MobiDB-lite"/>
    </source>
</evidence>
<comment type="caution">
    <text evidence="2">The sequence shown here is derived from an EMBL/GenBank/DDBJ whole genome shotgun (WGS) entry which is preliminary data.</text>
</comment>
<keyword evidence="3" id="KW-1185">Reference proteome</keyword>
<dbReference type="EMBL" id="JAMZMK010005436">
    <property type="protein sequence ID" value="KAI7753440.1"/>
    <property type="molecule type" value="Genomic_DNA"/>
</dbReference>
<accession>A0AAD5D882</accession>
<protein>
    <submittedName>
        <fullName evidence="2">Uncharacterized protein</fullName>
    </submittedName>
</protein>
<feature type="compositionally biased region" description="Low complexity" evidence="1">
    <location>
        <begin position="22"/>
        <end position="32"/>
    </location>
</feature>
<dbReference type="AlphaFoldDB" id="A0AAD5D882"/>